<keyword evidence="9" id="KW-1185">Reference proteome</keyword>
<comment type="similarity">
    <text evidence="1">Belongs to the aldo/keto reductase family.</text>
</comment>
<evidence type="ECO:0000313" key="9">
    <source>
        <dbReference type="Proteomes" id="UP000268162"/>
    </source>
</evidence>
<evidence type="ECO:0000256" key="2">
    <source>
        <dbReference type="ARBA" id="ARBA00022857"/>
    </source>
</evidence>
<dbReference type="EMBL" id="ML003203">
    <property type="protein sequence ID" value="RKP34436.1"/>
    <property type="molecule type" value="Genomic_DNA"/>
</dbReference>
<feature type="non-terminal residue" evidence="8">
    <location>
        <position position="1"/>
    </location>
</feature>
<dbReference type="PRINTS" id="PR00069">
    <property type="entry name" value="ALDKETRDTASE"/>
</dbReference>
<keyword evidence="2" id="KW-0521">NADP</keyword>
<dbReference type="InterPro" id="IPR036812">
    <property type="entry name" value="NAD(P)_OxRdtase_dom_sf"/>
</dbReference>
<sequence>ETIDQVIKTAIKSGYRLIDTASVYRNEALIGSTLQEIFQNKVESGVKREDIFVISKLAVLASLEQLKLDYIDLYLIHWPGTQKVALHNTINRDNRLGSWRALEKLYHEGRVKNIGVSNYTIRHLEELLAQAAVPPSVLQVEYHPLYAQPDLAQFCRKHCIQLQAYSSLGQGELLDGTFPVPLLEELAGKYQTTVAHLLLRWGLQHQAVVIPKSTHPDRIRDNLRCFDIEISSEDMEALDNLSETLPKKFCWDPKDVM</sequence>
<dbReference type="SUPFAM" id="SSF51430">
    <property type="entry name" value="NAD(P)-linked oxidoreductase"/>
    <property type="match status" value="1"/>
</dbReference>
<dbReference type="PIRSF" id="PIRSF000097">
    <property type="entry name" value="AKR"/>
    <property type="match status" value="1"/>
</dbReference>
<dbReference type="InterPro" id="IPR020471">
    <property type="entry name" value="AKR"/>
</dbReference>
<keyword evidence="3" id="KW-0560">Oxidoreductase</keyword>
<feature type="site" description="Lowers pKa of active site Tyr" evidence="6">
    <location>
        <position position="56"/>
    </location>
</feature>
<dbReference type="Pfam" id="PF00248">
    <property type="entry name" value="Aldo_ket_red"/>
    <property type="match status" value="1"/>
</dbReference>
<dbReference type="PANTHER" id="PTHR43827">
    <property type="entry name" value="2,5-DIKETO-D-GLUCONIC ACID REDUCTASE"/>
    <property type="match status" value="1"/>
</dbReference>
<dbReference type="AlphaFoldDB" id="A0A4P9ZM81"/>
<protein>
    <submittedName>
        <fullName evidence="8">NADP-dependent oxidoreductase domain-containing protein</fullName>
    </submittedName>
</protein>
<gene>
    <name evidence="8" type="ORF">BJ085DRAFT_19874</name>
</gene>
<dbReference type="PANTHER" id="PTHR43827:SF3">
    <property type="entry name" value="NADP-DEPENDENT OXIDOREDUCTASE DOMAIN-CONTAINING PROTEIN"/>
    <property type="match status" value="1"/>
</dbReference>
<dbReference type="InterPro" id="IPR023210">
    <property type="entry name" value="NADP_OxRdtase_dom"/>
</dbReference>
<feature type="active site" description="Proton donor" evidence="4">
    <location>
        <position position="24"/>
    </location>
</feature>
<dbReference type="Gene3D" id="3.20.20.100">
    <property type="entry name" value="NADP-dependent oxidoreductase domain"/>
    <property type="match status" value="1"/>
</dbReference>
<evidence type="ECO:0000313" key="8">
    <source>
        <dbReference type="EMBL" id="RKP34436.1"/>
    </source>
</evidence>
<evidence type="ECO:0000256" key="1">
    <source>
        <dbReference type="ARBA" id="ARBA00007905"/>
    </source>
</evidence>
<evidence type="ECO:0000256" key="6">
    <source>
        <dbReference type="PIRSR" id="PIRSR000097-3"/>
    </source>
</evidence>
<name>A0A4P9ZM81_9FUNG</name>
<evidence type="ECO:0000256" key="5">
    <source>
        <dbReference type="PIRSR" id="PIRSR000097-2"/>
    </source>
</evidence>
<dbReference type="STRING" id="215637.A0A4P9ZM81"/>
<reference evidence="9" key="1">
    <citation type="journal article" date="2018" name="Nat. Microbiol.">
        <title>Leveraging single-cell genomics to expand the fungal tree of life.</title>
        <authorList>
            <person name="Ahrendt S.R."/>
            <person name="Quandt C.A."/>
            <person name="Ciobanu D."/>
            <person name="Clum A."/>
            <person name="Salamov A."/>
            <person name="Andreopoulos B."/>
            <person name="Cheng J.F."/>
            <person name="Woyke T."/>
            <person name="Pelin A."/>
            <person name="Henrissat B."/>
            <person name="Reynolds N.K."/>
            <person name="Benny G.L."/>
            <person name="Smith M.E."/>
            <person name="James T.Y."/>
            <person name="Grigoriev I.V."/>
        </authorList>
    </citation>
    <scope>NUCLEOTIDE SEQUENCE [LARGE SCALE GENOMIC DNA]</scope>
    <source>
        <strain evidence="9">RSA 468</strain>
    </source>
</reference>
<dbReference type="PROSITE" id="PS00798">
    <property type="entry name" value="ALDOKETO_REDUCTASE_1"/>
    <property type="match status" value="1"/>
</dbReference>
<evidence type="ECO:0000256" key="3">
    <source>
        <dbReference type="ARBA" id="ARBA00023002"/>
    </source>
</evidence>
<dbReference type="PROSITE" id="PS00062">
    <property type="entry name" value="ALDOKETO_REDUCTASE_2"/>
    <property type="match status" value="1"/>
</dbReference>
<feature type="domain" description="NADP-dependent oxidoreductase" evidence="7">
    <location>
        <begin position="5"/>
        <end position="242"/>
    </location>
</feature>
<accession>A0A4P9ZM81</accession>
<proteinExistence type="inferred from homology"/>
<evidence type="ECO:0000256" key="4">
    <source>
        <dbReference type="PIRSR" id="PIRSR000097-1"/>
    </source>
</evidence>
<feature type="binding site" evidence="5">
    <location>
        <position position="77"/>
    </location>
    <ligand>
        <name>substrate</name>
    </ligand>
</feature>
<organism evidence="8 9">
    <name type="scientific">Dimargaris cristalligena</name>
    <dbReference type="NCBI Taxonomy" id="215637"/>
    <lineage>
        <taxon>Eukaryota</taxon>
        <taxon>Fungi</taxon>
        <taxon>Fungi incertae sedis</taxon>
        <taxon>Zoopagomycota</taxon>
        <taxon>Kickxellomycotina</taxon>
        <taxon>Dimargaritomycetes</taxon>
        <taxon>Dimargaritales</taxon>
        <taxon>Dimargaritaceae</taxon>
        <taxon>Dimargaris</taxon>
    </lineage>
</organism>
<dbReference type="GO" id="GO:0016616">
    <property type="term" value="F:oxidoreductase activity, acting on the CH-OH group of donors, NAD or NADP as acceptor"/>
    <property type="evidence" value="ECO:0007669"/>
    <property type="project" value="UniProtKB-ARBA"/>
</dbReference>
<dbReference type="FunFam" id="3.20.20.100:FF:000002">
    <property type="entry name" value="2,5-diketo-D-gluconic acid reductase A"/>
    <property type="match status" value="1"/>
</dbReference>
<dbReference type="Proteomes" id="UP000268162">
    <property type="component" value="Unassembled WGS sequence"/>
</dbReference>
<evidence type="ECO:0000259" key="7">
    <source>
        <dbReference type="Pfam" id="PF00248"/>
    </source>
</evidence>
<dbReference type="InterPro" id="IPR018170">
    <property type="entry name" value="Aldo/ket_reductase_CS"/>
</dbReference>